<feature type="region of interest" description="Disordered" evidence="1">
    <location>
        <begin position="209"/>
        <end position="229"/>
    </location>
</feature>
<evidence type="ECO:0000313" key="3">
    <source>
        <dbReference type="EMBL" id="EUB56186.1"/>
    </source>
</evidence>
<dbReference type="Proteomes" id="UP000019149">
    <property type="component" value="Unassembled WGS sequence"/>
</dbReference>
<organism evidence="3 4">
    <name type="scientific">Echinococcus granulosus</name>
    <name type="common">Hydatid tapeworm</name>
    <dbReference type="NCBI Taxonomy" id="6210"/>
    <lineage>
        <taxon>Eukaryota</taxon>
        <taxon>Metazoa</taxon>
        <taxon>Spiralia</taxon>
        <taxon>Lophotrochozoa</taxon>
        <taxon>Platyhelminthes</taxon>
        <taxon>Cestoda</taxon>
        <taxon>Eucestoda</taxon>
        <taxon>Cyclophyllidea</taxon>
        <taxon>Taeniidae</taxon>
        <taxon>Echinococcus</taxon>
        <taxon>Echinococcus granulosus group</taxon>
    </lineage>
</organism>
<dbReference type="CTD" id="36344649"/>
<reference evidence="3 4" key="1">
    <citation type="journal article" date="2013" name="Nat. Genet.">
        <title>The genome of the hydatid tapeworm Echinococcus granulosus.</title>
        <authorList>
            <person name="Zheng H."/>
            <person name="Zhang W."/>
            <person name="Zhang L."/>
            <person name="Zhang Z."/>
            <person name="Li J."/>
            <person name="Lu G."/>
            <person name="Zhu Y."/>
            <person name="Wang Y."/>
            <person name="Huang Y."/>
            <person name="Liu J."/>
            <person name="Kang H."/>
            <person name="Chen J."/>
            <person name="Wang L."/>
            <person name="Chen A."/>
            <person name="Yu S."/>
            <person name="Gao Z."/>
            <person name="Jin L."/>
            <person name="Gu W."/>
            <person name="Wang Z."/>
            <person name="Zhao L."/>
            <person name="Shi B."/>
            <person name="Wen H."/>
            <person name="Lin R."/>
            <person name="Jones M.K."/>
            <person name="Brejova B."/>
            <person name="Vinar T."/>
            <person name="Zhao G."/>
            <person name="McManus D.P."/>
            <person name="Chen Z."/>
            <person name="Zhou Y."/>
            <person name="Wang S."/>
        </authorList>
    </citation>
    <scope>NUCLEOTIDE SEQUENCE [LARGE SCALE GENOMIC DNA]</scope>
</reference>
<comment type="caution">
    <text evidence="3">The sequence shown here is derived from an EMBL/GenBank/DDBJ whole genome shotgun (WGS) entry which is preliminary data.</text>
</comment>
<dbReference type="GeneID" id="36344649"/>
<feature type="transmembrane region" description="Helical" evidence="2">
    <location>
        <begin position="177"/>
        <end position="199"/>
    </location>
</feature>
<evidence type="ECO:0000256" key="2">
    <source>
        <dbReference type="SAM" id="Phobius"/>
    </source>
</evidence>
<dbReference type="OrthoDB" id="10600118at2759"/>
<proteinExistence type="predicted"/>
<dbReference type="AlphaFoldDB" id="W6U734"/>
<gene>
    <name evidence="3" type="ORF">EGR_08934</name>
</gene>
<keyword evidence="2" id="KW-0472">Membrane</keyword>
<evidence type="ECO:0000256" key="1">
    <source>
        <dbReference type="SAM" id="MobiDB-lite"/>
    </source>
</evidence>
<keyword evidence="4" id="KW-1185">Reference proteome</keyword>
<feature type="transmembrane region" description="Helical" evidence="2">
    <location>
        <begin position="53"/>
        <end position="72"/>
    </location>
</feature>
<keyword evidence="2" id="KW-1133">Transmembrane helix</keyword>
<feature type="compositionally biased region" description="Pro residues" evidence="1">
    <location>
        <begin position="219"/>
        <end position="229"/>
    </location>
</feature>
<protein>
    <submittedName>
        <fullName evidence="3">Uncharacterized protein</fullName>
    </submittedName>
</protein>
<accession>W6U734</accession>
<keyword evidence="2" id="KW-0812">Transmembrane</keyword>
<name>W6U734_ECHGR</name>
<sequence length="295" mass="32240">MADAGSRSAEAPGTTLKRGRRLCNTMVVYPSALLDPRRVGEGRRIHSKSQENICRRCVPAIIAIAVAVNFAMAKDVMSNVLGGRLDLTGGGYMGNGYNDSMKKHYGFIAFRPQMSFKVTQDTPNQDGRSSACCVQATKASNPSPWDTYLRLEAGQRDENVAFCFLRGYSYSQPQGTVFGSLFGTLLVIFGIGLLAYSCFLPRRCKRSPSDVDEVDKVPSSPPPPPPPPQDFVTVGAGHLPWICTYPPTRLPSQKLIHTRDRCAEFHIETLLKVEASVVSLRGLSHSLQMLLLCGA</sequence>
<dbReference type="KEGG" id="egl:EGR_08934"/>
<dbReference type="RefSeq" id="XP_024347382.1">
    <property type="nucleotide sequence ID" value="XM_024498183.1"/>
</dbReference>
<dbReference type="EMBL" id="APAU02000125">
    <property type="protein sequence ID" value="EUB56186.1"/>
    <property type="molecule type" value="Genomic_DNA"/>
</dbReference>
<evidence type="ECO:0000313" key="4">
    <source>
        <dbReference type="Proteomes" id="UP000019149"/>
    </source>
</evidence>